<keyword evidence="5 6" id="KW-0472">Membrane</keyword>
<feature type="transmembrane region" description="Helical" evidence="6">
    <location>
        <begin position="46"/>
        <end position="67"/>
    </location>
</feature>
<dbReference type="HOGENOM" id="CLU_053152_4_0_4"/>
<evidence type="ECO:0000256" key="1">
    <source>
        <dbReference type="ARBA" id="ARBA00004651"/>
    </source>
</evidence>
<evidence type="ECO:0000256" key="4">
    <source>
        <dbReference type="ARBA" id="ARBA00022989"/>
    </source>
</evidence>
<keyword evidence="2" id="KW-1003">Cell membrane</keyword>
<dbReference type="Pfam" id="PF06271">
    <property type="entry name" value="RDD"/>
    <property type="match status" value="1"/>
</dbReference>
<dbReference type="InterPro" id="IPR051791">
    <property type="entry name" value="Pra-immunoreactive"/>
</dbReference>
<name>S6A9T2_SULDS</name>
<keyword evidence="4 6" id="KW-1133">Transmembrane helix</keyword>
<dbReference type="GO" id="GO:0005886">
    <property type="term" value="C:plasma membrane"/>
    <property type="evidence" value="ECO:0007669"/>
    <property type="project" value="UniProtKB-SubCell"/>
</dbReference>
<keyword evidence="9" id="KW-1185">Reference proteome</keyword>
<dbReference type="RefSeq" id="WP_009206398.1">
    <property type="nucleotide sequence ID" value="NC_022357.1"/>
</dbReference>
<evidence type="ECO:0000313" key="9">
    <source>
        <dbReference type="Proteomes" id="UP000015559"/>
    </source>
</evidence>
<evidence type="ECO:0000259" key="7">
    <source>
        <dbReference type="Pfam" id="PF06271"/>
    </source>
</evidence>
<gene>
    <name evidence="8" type="ORF">SCD_n00814</name>
</gene>
<dbReference type="eggNOG" id="COG1714">
    <property type="taxonomic scope" value="Bacteria"/>
</dbReference>
<dbReference type="PANTHER" id="PTHR36115:SF10">
    <property type="entry name" value="RDD DOMAIN-CONTAINING PROTEIN"/>
    <property type="match status" value="1"/>
</dbReference>
<evidence type="ECO:0000256" key="5">
    <source>
        <dbReference type="ARBA" id="ARBA00023136"/>
    </source>
</evidence>
<feature type="transmembrane region" description="Helical" evidence="6">
    <location>
        <begin position="100"/>
        <end position="118"/>
    </location>
</feature>
<dbReference type="EMBL" id="AP013066">
    <property type="protein sequence ID" value="BAN34655.1"/>
    <property type="molecule type" value="Genomic_DNA"/>
</dbReference>
<dbReference type="PANTHER" id="PTHR36115">
    <property type="entry name" value="PROLINE-RICH ANTIGEN HOMOLOG-RELATED"/>
    <property type="match status" value="1"/>
</dbReference>
<organism evidence="8 9">
    <name type="scientific">Sulfuricella denitrificans (strain DSM 22764 / NBRC 105220 / skB26)</name>
    <dbReference type="NCBI Taxonomy" id="1163617"/>
    <lineage>
        <taxon>Bacteria</taxon>
        <taxon>Pseudomonadati</taxon>
        <taxon>Pseudomonadota</taxon>
        <taxon>Betaproteobacteria</taxon>
        <taxon>Nitrosomonadales</taxon>
        <taxon>Sulfuricellaceae</taxon>
        <taxon>Sulfuricella</taxon>
    </lineage>
</organism>
<dbReference type="AlphaFoldDB" id="S6A9T2"/>
<evidence type="ECO:0000256" key="3">
    <source>
        <dbReference type="ARBA" id="ARBA00022692"/>
    </source>
</evidence>
<evidence type="ECO:0000313" key="8">
    <source>
        <dbReference type="EMBL" id="BAN34655.1"/>
    </source>
</evidence>
<protein>
    <submittedName>
        <fullName evidence="8">RDD protein</fullName>
    </submittedName>
</protein>
<dbReference type="STRING" id="1163617.SCD_n00814"/>
<reference evidence="8 9" key="1">
    <citation type="journal article" date="2012" name="Appl. Environ. Microbiol.">
        <title>Draft genome sequence of a psychrotolerant sulfur-oxidizing bacterium, Sulfuricella denitrificans skB26, and proteomic insights into cold adaptation.</title>
        <authorList>
            <person name="Watanabe T."/>
            <person name="Kojima H."/>
            <person name="Fukui M."/>
        </authorList>
    </citation>
    <scope>NUCLEOTIDE SEQUENCE [LARGE SCALE GENOMIC DNA]</scope>
    <source>
        <strain evidence="9">skB26</strain>
    </source>
</reference>
<dbReference type="KEGG" id="sdr:SCD_n00814"/>
<dbReference type="Proteomes" id="UP000015559">
    <property type="component" value="Chromosome"/>
</dbReference>
<feature type="transmembrane region" description="Helical" evidence="6">
    <location>
        <begin position="21"/>
        <end position="40"/>
    </location>
</feature>
<sequence>MTLPTNTPGITRRLASMLYESLLLTAVLFIAGFIFTTIFHSPLSPILRFVFQIYLLLVMAFYFIGYWMHGGQTLPMKTWHLRIVCTDGQPLSLKQACLRFLLATIGVGLGFGILWALFDREHLFWHDRMAGTKVVISNE</sequence>
<keyword evidence="3 6" id="KW-0812">Transmembrane</keyword>
<dbReference type="InterPro" id="IPR010432">
    <property type="entry name" value="RDD"/>
</dbReference>
<proteinExistence type="predicted"/>
<accession>S6A9T2</accession>
<evidence type="ECO:0000256" key="6">
    <source>
        <dbReference type="SAM" id="Phobius"/>
    </source>
</evidence>
<feature type="domain" description="RDD" evidence="7">
    <location>
        <begin position="7"/>
        <end position="131"/>
    </location>
</feature>
<comment type="subcellular location">
    <subcellularLocation>
        <location evidence="1">Cell membrane</location>
        <topology evidence="1">Multi-pass membrane protein</topology>
    </subcellularLocation>
</comment>
<evidence type="ECO:0000256" key="2">
    <source>
        <dbReference type="ARBA" id="ARBA00022475"/>
    </source>
</evidence>
<dbReference type="OrthoDB" id="5298807at2"/>